<evidence type="ECO:0000313" key="5">
    <source>
        <dbReference type="Proteomes" id="UP000683507"/>
    </source>
</evidence>
<keyword evidence="5" id="KW-1185">Reference proteome</keyword>
<dbReference type="InterPro" id="IPR026444">
    <property type="entry name" value="Secre_tail"/>
</dbReference>
<sequence>MKLRLASYLLLFATFVHAQNWTTYTRENTLKNWPKDIVDVEVRTDGQIYLMSENYALYKDSAGVISVVDGVSAQRDLCLINDTVFYTSSWQGVARYVNELLDTTWLSNSHPWNNYNIWSIATDQFSNVWFAEYHFYYLQNNAWIEVPDVQGVPYTSSFIYKNDVGDLYGFTSNGIVKHNGTEFIWLDSLNRNYVTYDVAENGDSLWLATNNGIYLYENDVLTNHYTTGSTGGDLFTNYCFNIEWFNDSLYIAHTYQVSGGYEYDGYTVFDGVNFEYNDNPVDRFRSIKCFDKVSEDEMIAGQDQDKFLRYINPTGWEDDFGLNHLGIMHLIDNEILSVYSSWGFNYINLTDEQWGELCIEPMLGQDDEFYPMSFSDDFIFGNIKDVNGWYEFVQVGWNGTVQTLLTDFKAEFYDTTTHFVWGFNNTGVDSLMIYDLDNQQFLSVAETISCKIIRSTKQGNYLIFDKNGVIHELSSSGAILNQIDMAVATGDSYFGLVYCLDMVKDDFGTIWARITDYNTFGSGNVEHSIYKISSNGSYQVLSSFPGTGVNSLEDVAQMEIDCTNRIWFATPLGIVVYNGYTYEKYDENNSNLYHSWYGAWDILYSQNKMFVTGSSSLQIIDFDASCGFEMGVDQERGGNFSAFPNPSNGEVSIQSDMKAEYEIYSMKGERLSQGDIVAGINHLNLSLSAGIYLLSITTNDYAELLKIIIE</sequence>
<keyword evidence="1 2" id="KW-0732">Signal</keyword>
<dbReference type="KEGG" id="ptan:CRYO30217_03152"/>
<feature type="domain" description="Secretion system C-terminal sorting" evidence="3">
    <location>
        <begin position="643"/>
        <end position="709"/>
    </location>
</feature>
<dbReference type="EMBL" id="OU015584">
    <property type="protein sequence ID" value="CAG5086512.1"/>
    <property type="molecule type" value="Genomic_DNA"/>
</dbReference>
<evidence type="ECO:0000259" key="3">
    <source>
        <dbReference type="Pfam" id="PF18962"/>
    </source>
</evidence>
<accession>A0A916JPR4</accession>
<protein>
    <recommendedName>
        <fullName evidence="3">Secretion system C-terminal sorting domain-containing protein</fullName>
    </recommendedName>
</protein>
<evidence type="ECO:0000256" key="1">
    <source>
        <dbReference type="ARBA" id="ARBA00022729"/>
    </source>
</evidence>
<gene>
    <name evidence="4" type="ORF">CRYO30217_03152</name>
</gene>
<proteinExistence type="predicted"/>
<dbReference type="NCBIfam" id="TIGR04183">
    <property type="entry name" value="Por_Secre_tail"/>
    <property type="match status" value="1"/>
</dbReference>
<dbReference type="RefSeq" id="WP_258543340.1">
    <property type="nucleotide sequence ID" value="NZ_OU015584.1"/>
</dbReference>
<dbReference type="AlphaFoldDB" id="A0A916JPR4"/>
<evidence type="ECO:0000256" key="2">
    <source>
        <dbReference type="SAM" id="SignalP"/>
    </source>
</evidence>
<dbReference type="Proteomes" id="UP000683507">
    <property type="component" value="Chromosome"/>
</dbReference>
<feature type="signal peptide" evidence="2">
    <location>
        <begin position="1"/>
        <end position="18"/>
    </location>
</feature>
<name>A0A916JPR4_9FLAO</name>
<reference evidence="4" key="1">
    <citation type="submission" date="2021-04" db="EMBL/GenBank/DDBJ databases">
        <authorList>
            <person name="Rodrigo-Torres L."/>
            <person name="Arahal R. D."/>
            <person name="Lucena T."/>
        </authorList>
    </citation>
    <scope>NUCLEOTIDE SEQUENCE</scope>
    <source>
        <strain evidence="4">AS29M-1</strain>
    </source>
</reference>
<dbReference type="Pfam" id="PF18962">
    <property type="entry name" value="Por_Secre_tail"/>
    <property type="match status" value="1"/>
</dbReference>
<organism evidence="4 5">
    <name type="scientific">Parvicella tangerina</name>
    <dbReference type="NCBI Taxonomy" id="2829795"/>
    <lineage>
        <taxon>Bacteria</taxon>
        <taxon>Pseudomonadati</taxon>
        <taxon>Bacteroidota</taxon>
        <taxon>Flavobacteriia</taxon>
        <taxon>Flavobacteriales</taxon>
        <taxon>Parvicellaceae</taxon>
        <taxon>Parvicella</taxon>
    </lineage>
</organism>
<evidence type="ECO:0000313" key="4">
    <source>
        <dbReference type="EMBL" id="CAG5086512.1"/>
    </source>
</evidence>
<feature type="chain" id="PRO_5037755214" description="Secretion system C-terminal sorting domain-containing protein" evidence="2">
    <location>
        <begin position="19"/>
        <end position="710"/>
    </location>
</feature>